<dbReference type="STRING" id="290397.Adeh_2145"/>
<feature type="domain" description="RNA polymerase sigma factor 70 region 4 type 2" evidence="6">
    <location>
        <begin position="158"/>
        <end position="208"/>
    </location>
</feature>
<protein>
    <submittedName>
        <fullName evidence="8">Sigma-24 (FecI-like)</fullName>
    </submittedName>
</protein>
<dbReference type="SUPFAM" id="SSF88659">
    <property type="entry name" value="Sigma3 and sigma4 domains of RNA polymerase sigma factors"/>
    <property type="match status" value="1"/>
</dbReference>
<gene>
    <name evidence="8" type="ordered locus">Adeh_2145</name>
</gene>
<dbReference type="InterPro" id="IPR013249">
    <property type="entry name" value="RNA_pol_sigma70_r4_t2"/>
</dbReference>
<comment type="similarity">
    <text evidence="1">Belongs to the sigma-70 factor family. ECF subfamily.</text>
</comment>
<sequence length="221" mass="24186">MGGPGRPRARAGAPPDTAGRPESSRNDAPRRARRLSPGTFSRFRVSHPPVPGGFLQRALAQVPFLRRNGRRLARNAADADDLVQETLVRALERQAELRDPARLRGWLGTLQRSIHLNAVRGLRPRLEVLEGGRAAEATPDAAPTAEEALLARALGDGLAAALGALPPEWREALWLREVEELSYQEIARVQGCPVGTVRSRLARARRELAGRLRAEDRHVGL</sequence>
<dbReference type="GO" id="GO:0006352">
    <property type="term" value="P:DNA-templated transcription initiation"/>
    <property type="evidence" value="ECO:0007669"/>
    <property type="project" value="InterPro"/>
</dbReference>
<dbReference type="Gene3D" id="1.10.10.10">
    <property type="entry name" value="Winged helix-like DNA-binding domain superfamily/Winged helix DNA-binding domain"/>
    <property type="match status" value="1"/>
</dbReference>
<dbReference type="InterPro" id="IPR013325">
    <property type="entry name" value="RNA_pol_sigma_r2"/>
</dbReference>
<dbReference type="InterPro" id="IPR014284">
    <property type="entry name" value="RNA_pol_sigma-70_dom"/>
</dbReference>
<evidence type="ECO:0000256" key="2">
    <source>
        <dbReference type="ARBA" id="ARBA00023015"/>
    </source>
</evidence>
<dbReference type="GO" id="GO:0016987">
    <property type="term" value="F:sigma factor activity"/>
    <property type="evidence" value="ECO:0007669"/>
    <property type="project" value="UniProtKB-KW"/>
</dbReference>
<evidence type="ECO:0000259" key="7">
    <source>
        <dbReference type="Pfam" id="PF22029"/>
    </source>
</evidence>
<evidence type="ECO:0000256" key="3">
    <source>
        <dbReference type="ARBA" id="ARBA00023082"/>
    </source>
</evidence>
<dbReference type="EMBL" id="CP000251">
    <property type="protein sequence ID" value="ABC81915.1"/>
    <property type="molecule type" value="Genomic_DNA"/>
</dbReference>
<dbReference type="PANTHER" id="PTHR43133">
    <property type="entry name" value="RNA POLYMERASE ECF-TYPE SIGMA FACTO"/>
    <property type="match status" value="1"/>
</dbReference>
<dbReference type="AlphaFoldDB" id="Q2IJT3"/>
<name>Q2IJT3_ANADE</name>
<dbReference type="SUPFAM" id="SSF88946">
    <property type="entry name" value="Sigma2 domain of RNA polymerase sigma factors"/>
    <property type="match status" value="1"/>
</dbReference>
<dbReference type="HOGENOM" id="CLU_047691_1_4_7"/>
<evidence type="ECO:0000313" key="9">
    <source>
        <dbReference type="Proteomes" id="UP000001935"/>
    </source>
</evidence>
<dbReference type="InterPro" id="IPR039425">
    <property type="entry name" value="RNA_pol_sigma-70-like"/>
</dbReference>
<dbReference type="InterPro" id="IPR053866">
    <property type="entry name" value="PhyR_sigma2"/>
</dbReference>
<dbReference type="GO" id="GO:0003677">
    <property type="term" value="F:DNA binding"/>
    <property type="evidence" value="ECO:0007669"/>
    <property type="project" value="InterPro"/>
</dbReference>
<dbReference type="Gene3D" id="1.10.1740.10">
    <property type="match status" value="1"/>
</dbReference>
<dbReference type="PANTHER" id="PTHR43133:SF25">
    <property type="entry name" value="RNA POLYMERASE SIGMA FACTOR RFAY-RELATED"/>
    <property type="match status" value="1"/>
</dbReference>
<dbReference type="InterPro" id="IPR036388">
    <property type="entry name" value="WH-like_DNA-bd_sf"/>
</dbReference>
<feature type="domain" description="PhyR sigma2" evidence="7">
    <location>
        <begin position="60"/>
        <end position="107"/>
    </location>
</feature>
<evidence type="ECO:0000259" key="6">
    <source>
        <dbReference type="Pfam" id="PF08281"/>
    </source>
</evidence>
<accession>Q2IJT3</accession>
<evidence type="ECO:0000256" key="4">
    <source>
        <dbReference type="ARBA" id="ARBA00023163"/>
    </source>
</evidence>
<organism evidence="8 9">
    <name type="scientific">Anaeromyxobacter dehalogenans (strain 2CP-C)</name>
    <dbReference type="NCBI Taxonomy" id="290397"/>
    <lineage>
        <taxon>Bacteria</taxon>
        <taxon>Pseudomonadati</taxon>
        <taxon>Myxococcota</taxon>
        <taxon>Myxococcia</taxon>
        <taxon>Myxococcales</taxon>
        <taxon>Cystobacterineae</taxon>
        <taxon>Anaeromyxobacteraceae</taxon>
        <taxon>Anaeromyxobacter</taxon>
    </lineage>
</organism>
<feature type="region of interest" description="Disordered" evidence="5">
    <location>
        <begin position="1"/>
        <end position="46"/>
    </location>
</feature>
<evidence type="ECO:0000313" key="8">
    <source>
        <dbReference type="EMBL" id="ABC81915.1"/>
    </source>
</evidence>
<keyword evidence="4" id="KW-0804">Transcription</keyword>
<dbReference type="eggNOG" id="COG1595">
    <property type="taxonomic scope" value="Bacteria"/>
</dbReference>
<dbReference type="KEGG" id="ade:Adeh_2145"/>
<dbReference type="Pfam" id="PF08281">
    <property type="entry name" value="Sigma70_r4_2"/>
    <property type="match status" value="1"/>
</dbReference>
<dbReference type="NCBIfam" id="TIGR02937">
    <property type="entry name" value="sigma70-ECF"/>
    <property type="match status" value="1"/>
</dbReference>
<keyword evidence="3" id="KW-0731">Sigma factor</keyword>
<proteinExistence type="inferred from homology"/>
<evidence type="ECO:0000256" key="1">
    <source>
        <dbReference type="ARBA" id="ARBA00010641"/>
    </source>
</evidence>
<feature type="compositionally biased region" description="Low complexity" evidence="5">
    <location>
        <begin position="10"/>
        <end position="21"/>
    </location>
</feature>
<evidence type="ECO:0000256" key="5">
    <source>
        <dbReference type="SAM" id="MobiDB-lite"/>
    </source>
</evidence>
<dbReference type="CDD" id="cd06171">
    <property type="entry name" value="Sigma70_r4"/>
    <property type="match status" value="1"/>
</dbReference>
<keyword evidence="2" id="KW-0805">Transcription regulation</keyword>
<dbReference type="InterPro" id="IPR013324">
    <property type="entry name" value="RNA_pol_sigma_r3/r4-like"/>
</dbReference>
<reference evidence="8 9" key="1">
    <citation type="submission" date="2006-01" db="EMBL/GenBank/DDBJ databases">
        <title>Complete sequence of Anaeromyxobacter dehalogenans 2CP-C.</title>
        <authorList>
            <consortium name="US DOE Joint Genome Institute"/>
            <person name="Copeland A."/>
            <person name="Lucas S."/>
            <person name="Lapidus A."/>
            <person name="Barry K."/>
            <person name="Detter J.C."/>
            <person name="Glavina T."/>
            <person name="Hammon N."/>
            <person name="Israni S."/>
            <person name="Pitluck S."/>
            <person name="Brettin T."/>
            <person name="Bruce D."/>
            <person name="Han C."/>
            <person name="Tapia R."/>
            <person name="Gilna P."/>
            <person name="Kiss H."/>
            <person name="Schmutz J."/>
            <person name="Larimer F."/>
            <person name="Land M."/>
            <person name="Kyrpides N."/>
            <person name="Anderson I."/>
            <person name="Sanford R.A."/>
            <person name="Ritalahti K.M."/>
            <person name="Thomas H.S."/>
            <person name="Kirby J.R."/>
            <person name="Zhulin I.B."/>
            <person name="Loeffler F.E."/>
            <person name="Richardson P."/>
        </authorList>
    </citation>
    <scope>NUCLEOTIDE SEQUENCE [LARGE SCALE GENOMIC DNA]</scope>
    <source>
        <strain evidence="8 9">2CP-C</strain>
    </source>
</reference>
<dbReference type="Pfam" id="PF22029">
    <property type="entry name" value="PhyR_sigma2"/>
    <property type="match status" value="1"/>
</dbReference>
<dbReference type="Proteomes" id="UP000001935">
    <property type="component" value="Chromosome"/>
</dbReference>